<dbReference type="InterPro" id="IPR050817">
    <property type="entry name" value="DjlA_DnaK_co-chaperone"/>
</dbReference>
<evidence type="ECO:0000256" key="1">
    <source>
        <dbReference type="SAM" id="Phobius"/>
    </source>
</evidence>
<protein>
    <submittedName>
        <fullName evidence="3">TerB family tellurite resistance protein</fullName>
    </submittedName>
</protein>
<keyword evidence="1" id="KW-0472">Membrane</keyword>
<gene>
    <name evidence="3" type="ORF">IAC79_02320</name>
</gene>
<accession>A0A9D1NMW3</accession>
<dbReference type="AlphaFoldDB" id="A0A9D1NMW3"/>
<dbReference type="Gene3D" id="1.10.287.110">
    <property type="entry name" value="DnaJ domain"/>
    <property type="match status" value="1"/>
</dbReference>
<dbReference type="Pfam" id="PF00226">
    <property type="entry name" value="DnaJ"/>
    <property type="match status" value="1"/>
</dbReference>
<reference evidence="3" key="2">
    <citation type="journal article" date="2021" name="PeerJ">
        <title>Extensive microbial diversity within the chicken gut microbiome revealed by metagenomics and culture.</title>
        <authorList>
            <person name="Gilroy R."/>
            <person name="Ravi A."/>
            <person name="Getino M."/>
            <person name="Pursley I."/>
            <person name="Horton D.L."/>
            <person name="Alikhan N.F."/>
            <person name="Baker D."/>
            <person name="Gharbi K."/>
            <person name="Hall N."/>
            <person name="Watson M."/>
            <person name="Adriaenssens E.M."/>
            <person name="Foster-Nyarko E."/>
            <person name="Jarju S."/>
            <person name="Secka A."/>
            <person name="Antonio M."/>
            <person name="Oren A."/>
            <person name="Chaudhuri R.R."/>
            <person name="La Ragione R."/>
            <person name="Hildebrand F."/>
            <person name="Pallen M.J."/>
        </authorList>
    </citation>
    <scope>NUCLEOTIDE SEQUENCE</scope>
    <source>
        <strain evidence="3">35461</strain>
    </source>
</reference>
<dbReference type="Pfam" id="PF05099">
    <property type="entry name" value="TerB"/>
    <property type="match status" value="1"/>
</dbReference>
<evidence type="ECO:0000313" key="4">
    <source>
        <dbReference type="Proteomes" id="UP000886845"/>
    </source>
</evidence>
<dbReference type="PRINTS" id="PR00625">
    <property type="entry name" value="JDOMAIN"/>
</dbReference>
<dbReference type="CDD" id="cd07316">
    <property type="entry name" value="terB_like_DjlA"/>
    <property type="match status" value="1"/>
</dbReference>
<dbReference type="InterPro" id="IPR029024">
    <property type="entry name" value="TerB-like"/>
</dbReference>
<evidence type="ECO:0000259" key="2">
    <source>
        <dbReference type="PROSITE" id="PS50076"/>
    </source>
</evidence>
<comment type="caution">
    <text evidence="3">The sequence shown here is derived from an EMBL/GenBank/DDBJ whole genome shotgun (WGS) entry which is preliminary data.</text>
</comment>
<dbReference type="EMBL" id="DVOR01000073">
    <property type="protein sequence ID" value="HIV08934.1"/>
    <property type="molecule type" value="Genomic_DNA"/>
</dbReference>
<dbReference type="InterPro" id="IPR007791">
    <property type="entry name" value="DjlA_N"/>
</dbReference>
<dbReference type="SMART" id="SM00271">
    <property type="entry name" value="DnaJ"/>
    <property type="match status" value="1"/>
</dbReference>
<keyword evidence="1" id="KW-1133">Transmembrane helix</keyword>
<reference evidence="3" key="1">
    <citation type="submission" date="2020-10" db="EMBL/GenBank/DDBJ databases">
        <authorList>
            <person name="Gilroy R."/>
        </authorList>
    </citation>
    <scope>NUCLEOTIDE SEQUENCE</scope>
    <source>
        <strain evidence="3">35461</strain>
    </source>
</reference>
<feature type="transmembrane region" description="Helical" evidence="1">
    <location>
        <begin position="6"/>
        <end position="29"/>
    </location>
</feature>
<dbReference type="PROSITE" id="PS50076">
    <property type="entry name" value="DNAJ_2"/>
    <property type="match status" value="1"/>
</dbReference>
<dbReference type="SUPFAM" id="SSF158682">
    <property type="entry name" value="TerB-like"/>
    <property type="match status" value="1"/>
</dbReference>
<dbReference type="PANTHER" id="PTHR24074">
    <property type="entry name" value="CO-CHAPERONE PROTEIN DJLA"/>
    <property type="match status" value="1"/>
</dbReference>
<dbReference type="SUPFAM" id="SSF46565">
    <property type="entry name" value="Chaperone J-domain"/>
    <property type="match status" value="1"/>
</dbReference>
<proteinExistence type="predicted"/>
<dbReference type="Gene3D" id="1.10.3680.10">
    <property type="entry name" value="TerB-like"/>
    <property type="match status" value="1"/>
</dbReference>
<name>A0A9D1NMW3_9BACT</name>
<dbReference type="InterPro" id="IPR036869">
    <property type="entry name" value="J_dom_sf"/>
</dbReference>
<sequence>MGCLLGIIKFLALLFVVNFVWNFLIAPLLGLRATPNRTADNRAHFLRLLMPLLAKIAKADGRVSEREIDRVEAIFRSLSLSPEERRYATEVFSQSKDTPEQFDAAAHAFAMGVRAFELRLVTFQYLVLVACADGSVSPAERDMLARAAAIFGIPPQLAARLFAEAAGTRGGGSGAGPRTQSAPSRAQDLALLGLPATATDDDIKRAYRRKVKELHPDRLQAQGLPEAMLRQASERMAAINAAYARLIKR</sequence>
<evidence type="ECO:0000313" key="3">
    <source>
        <dbReference type="EMBL" id="HIV08934.1"/>
    </source>
</evidence>
<keyword evidence="1" id="KW-0812">Transmembrane</keyword>
<dbReference type="CDD" id="cd06257">
    <property type="entry name" value="DnaJ"/>
    <property type="match status" value="1"/>
</dbReference>
<feature type="domain" description="J" evidence="2">
    <location>
        <begin position="187"/>
        <end position="249"/>
    </location>
</feature>
<dbReference type="Proteomes" id="UP000886845">
    <property type="component" value="Unassembled WGS sequence"/>
</dbReference>
<organism evidence="3 4">
    <name type="scientific">Candidatus Spyradenecus faecavium</name>
    <dbReference type="NCBI Taxonomy" id="2840947"/>
    <lineage>
        <taxon>Bacteria</taxon>
        <taxon>Pseudomonadati</taxon>
        <taxon>Lentisphaerota</taxon>
        <taxon>Lentisphaeria</taxon>
        <taxon>Lentisphaerales</taxon>
        <taxon>Lentisphaeraceae</taxon>
        <taxon>Lentisphaeraceae incertae sedis</taxon>
        <taxon>Candidatus Spyradenecus</taxon>
    </lineage>
</organism>
<dbReference type="InterPro" id="IPR001623">
    <property type="entry name" value="DnaJ_domain"/>
</dbReference>